<evidence type="ECO:0000256" key="4">
    <source>
        <dbReference type="ARBA" id="ARBA00022723"/>
    </source>
</evidence>
<keyword evidence="7 8" id="KW-0411">Iron-sulfur</keyword>
<dbReference type="AlphaFoldDB" id="A0A0B6AKV3"/>
<keyword evidence="5 8" id="KW-0249">Electron transport</keyword>
<evidence type="ECO:0000256" key="8">
    <source>
        <dbReference type="RuleBase" id="RU368020"/>
    </source>
</evidence>
<comment type="function">
    <text evidence="8">Ferredoxins are iron-sulfur proteins that transfer electrons in a wide variety of metabolic reactions.</text>
</comment>
<evidence type="ECO:0000256" key="6">
    <source>
        <dbReference type="ARBA" id="ARBA00023004"/>
    </source>
</evidence>
<keyword evidence="6 8" id="KW-0408">Iron</keyword>
<dbReference type="PROSITE" id="PS51379">
    <property type="entry name" value="4FE4S_FER_2"/>
    <property type="match status" value="1"/>
</dbReference>
<dbReference type="InterPro" id="IPR017896">
    <property type="entry name" value="4Fe4S_Fe-S-bd"/>
</dbReference>
<name>A0A0B6AKV3_PRIM2</name>
<reference evidence="9 10" key="1">
    <citation type="journal article" date="2015" name="Genome Announc.">
        <title>Complete genome sequences for 35 biothreat assay-relevant bacillus species.</title>
        <authorList>
            <person name="Johnson S.L."/>
            <person name="Daligault H.E."/>
            <person name="Davenport K.W."/>
            <person name="Jaissle J."/>
            <person name="Frey K.G."/>
            <person name="Ladner J.T."/>
            <person name="Broomall S.M."/>
            <person name="Bishop-Lilly K.A."/>
            <person name="Bruce D.C."/>
            <person name="Gibbons H.S."/>
            <person name="Coyne S.R."/>
            <person name="Lo C.C."/>
            <person name="Meincke L."/>
            <person name="Munk A.C."/>
            <person name="Koroleva G.I."/>
            <person name="Rosenzweig C.N."/>
            <person name="Palacios G.F."/>
            <person name="Redden C.L."/>
            <person name="Minogue T.D."/>
            <person name="Chain P.S."/>
        </authorList>
    </citation>
    <scope>NUCLEOTIDE SEQUENCE [LARGE SCALE GENOMIC DNA]</scope>
    <source>
        <strain evidence="10">ATCC 14581 / DSM 32 / JCM 2506 / NBRC 15308 / NCIMB 9376 / NCTC 10342 / NRRL B-14308 / VKM B-512</strain>
    </source>
</reference>
<dbReference type="GO" id="GO:0005506">
    <property type="term" value="F:iron ion binding"/>
    <property type="evidence" value="ECO:0007669"/>
    <property type="project" value="UniProtKB-UniRule"/>
</dbReference>
<dbReference type="GO" id="GO:0051539">
    <property type="term" value="F:4 iron, 4 sulfur cluster binding"/>
    <property type="evidence" value="ECO:0007669"/>
    <property type="project" value="UniProtKB-KW"/>
</dbReference>
<dbReference type="RefSeq" id="WP_016763181.1">
    <property type="nucleotide sequence ID" value="NZ_BCVB01000007.1"/>
</dbReference>
<evidence type="ECO:0000256" key="7">
    <source>
        <dbReference type="ARBA" id="ARBA00023014"/>
    </source>
</evidence>
<sequence>MAFTMVDKETCIACGACGGSAPDLYDYDSEGLAYAVLDNNEGTKEVPEHQQDEMMEAYEGCPTESIKVAGQPFYRDATKFE</sequence>
<comment type="cofactor">
    <cofactor evidence="1">
        <name>[4Fe-4S] cluster</name>
        <dbReference type="ChEBI" id="CHEBI:49883"/>
    </cofactor>
</comment>
<dbReference type="GO" id="GO:0009055">
    <property type="term" value="F:electron transfer activity"/>
    <property type="evidence" value="ECO:0007669"/>
    <property type="project" value="UniProtKB-UniRule"/>
</dbReference>
<evidence type="ECO:0000256" key="5">
    <source>
        <dbReference type="ARBA" id="ARBA00022982"/>
    </source>
</evidence>
<dbReference type="InterPro" id="IPR052395">
    <property type="entry name" value="ET_Ferredoxin"/>
</dbReference>
<evidence type="ECO:0000256" key="3">
    <source>
        <dbReference type="ARBA" id="ARBA00022485"/>
    </source>
</evidence>
<accession>A0A0B6AKV3</accession>
<evidence type="ECO:0000256" key="2">
    <source>
        <dbReference type="ARBA" id="ARBA00022448"/>
    </source>
</evidence>
<gene>
    <name evidence="9" type="primary">fer</name>
    <name evidence="9" type="ORF">BG04_3184</name>
</gene>
<evidence type="ECO:0000256" key="1">
    <source>
        <dbReference type="ARBA" id="ARBA00001966"/>
    </source>
</evidence>
<keyword evidence="2 8" id="KW-0813">Transport</keyword>
<organism evidence="9 10">
    <name type="scientific">Priestia megaterium (strain ATCC 14581 / DSM 32 / CCUG 1817 / JCM 2506 / NBRC 15308 / NCIMB 9376 / NCTC 10342 / NRRL B-14308 / VKM B-512 / Ford 19)</name>
    <name type="common">Bacillus megaterium</name>
    <dbReference type="NCBI Taxonomy" id="1348623"/>
    <lineage>
        <taxon>Bacteria</taxon>
        <taxon>Bacillati</taxon>
        <taxon>Bacillota</taxon>
        <taxon>Bacilli</taxon>
        <taxon>Bacillales</taxon>
        <taxon>Bacillaceae</taxon>
        <taxon>Priestia</taxon>
    </lineage>
</organism>
<dbReference type="EMBL" id="CP009920">
    <property type="protein sequence ID" value="AJI25505.1"/>
    <property type="molecule type" value="Genomic_DNA"/>
</dbReference>
<dbReference type="KEGG" id="bmeg:BG04_3184"/>
<dbReference type="InterPro" id="IPR001080">
    <property type="entry name" value="3Fe4S_ferredoxin"/>
</dbReference>
<evidence type="ECO:0000313" key="9">
    <source>
        <dbReference type="EMBL" id="AJI25505.1"/>
    </source>
</evidence>
<dbReference type="HOGENOM" id="CLU_139698_6_4_9"/>
<dbReference type="Pfam" id="PF13370">
    <property type="entry name" value="Fer4_13"/>
    <property type="match status" value="1"/>
</dbReference>
<keyword evidence="4 8" id="KW-0479">Metal-binding</keyword>
<keyword evidence="3" id="KW-0004">4Fe-4S</keyword>
<evidence type="ECO:0000313" key="10">
    <source>
        <dbReference type="Proteomes" id="UP000031829"/>
    </source>
</evidence>
<dbReference type="PRINTS" id="PR00352">
    <property type="entry name" value="3FE4SFRDOXIN"/>
</dbReference>
<dbReference type="PANTHER" id="PTHR39163">
    <property type="entry name" value="FERREDOXIN"/>
    <property type="match status" value="1"/>
</dbReference>
<protein>
    <recommendedName>
        <fullName evidence="8">Ferredoxin</fullName>
    </recommendedName>
</protein>
<dbReference type="Gene3D" id="3.30.70.20">
    <property type="match status" value="1"/>
</dbReference>
<dbReference type="GeneID" id="93641246"/>
<dbReference type="Proteomes" id="UP000031829">
    <property type="component" value="Chromosome"/>
</dbReference>
<proteinExistence type="predicted"/>
<dbReference type="SUPFAM" id="SSF54862">
    <property type="entry name" value="4Fe-4S ferredoxins"/>
    <property type="match status" value="1"/>
</dbReference>
<dbReference type="PANTHER" id="PTHR39163:SF1">
    <property type="entry name" value="FERREDOXIN"/>
    <property type="match status" value="1"/>
</dbReference>